<evidence type="ECO:0000256" key="1">
    <source>
        <dbReference type="ARBA" id="ARBA00000900"/>
    </source>
</evidence>
<feature type="domain" description="RING-type" evidence="11">
    <location>
        <begin position="668"/>
        <end position="709"/>
    </location>
</feature>
<evidence type="ECO:0000256" key="8">
    <source>
        <dbReference type="ARBA" id="ARBA00022833"/>
    </source>
</evidence>
<feature type="region of interest" description="Disordered" evidence="10">
    <location>
        <begin position="1"/>
        <end position="29"/>
    </location>
</feature>
<evidence type="ECO:0000259" key="11">
    <source>
        <dbReference type="PROSITE" id="PS50089"/>
    </source>
</evidence>
<evidence type="ECO:0000256" key="3">
    <source>
        <dbReference type="ARBA" id="ARBA00012483"/>
    </source>
</evidence>
<evidence type="ECO:0000256" key="4">
    <source>
        <dbReference type="ARBA" id="ARBA00022679"/>
    </source>
</evidence>
<reference evidence="12" key="1">
    <citation type="journal article" date="2016" name="Nat. Genet.">
        <title>A high-quality carrot genome assembly provides new insights into carotenoid accumulation and asterid genome evolution.</title>
        <authorList>
            <person name="Iorizzo M."/>
            <person name="Ellison S."/>
            <person name="Senalik D."/>
            <person name="Zeng P."/>
            <person name="Satapoomin P."/>
            <person name="Huang J."/>
            <person name="Bowman M."/>
            <person name="Iovene M."/>
            <person name="Sanseverino W."/>
            <person name="Cavagnaro P."/>
            <person name="Yildiz M."/>
            <person name="Macko-Podgorni A."/>
            <person name="Moranska E."/>
            <person name="Grzebelus E."/>
            <person name="Grzebelus D."/>
            <person name="Ashrafi H."/>
            <person name="Zheng Z."/>
            <person name="Cheng S."/>
            <person name="Spooner D."/>
            <person name="Van Deynze A."/>
            <person name="Simon P."/>
        </authorList>
    </citation>
    <scope>NUCLEOTIDE SEQUENCE</scope>
    <source>
        <tissue evidence="12">Leaf</tissue>
    </source>
</reference>
<accession>A0AAF1APU1</accession>
<keyword evidence="6 9" id="KW-0863">Zinc-finger</keyword>
<dbReference type="GO" id="GO:0008270">
    <property type="term" value="F:zinc ion binding"/>
    <property type="evidence" value="ECO:0007669"/>
    <property type="project" value="UniProtKB-KW"/>
</dbReference>
<evidence type="ECO:0000256" key="5">
    <source>
        <dbReference type="ARBA" id="ARBA00022723"/>
    </source>
</evidence>
<feature type="region of interest" description="Disordered" evidence="10">
    <location>
        <begin position="327"/>
        <end position="359"/>
    </location>
</feature>
<dbReference type="EC" id="2.3.2.27" evidence="3"/>
<name>A0AAF1APU1_DAUCS</name>
<sequence length="719" mass="77743">MQGQSSAIGSLTESLSFDQGSTPSEQGIDQQIYWNNVRNSVPDQLSEYVPPSNTGSLYANSVVSDRRNLRSRRMDEPGPSVVRNQISHNEQKAEHFWVSTGHGLENRHHESAIGLSLNNVNLSGSQIANGPLFMQSSSSNFVSQDLNINAGSEGQGVDDCQIVERPLVFRSGSESLPISNRSSSCPSDLKSSEHVEGSDIGSSSLMEGRRLFRKRKATEENVGESSGSGSSNYFQHAESSVWRAIPAPRNTSNGLTISDPSENTAGVNQSEQVNPRLGLGVGGALSESFPAINVAGNTEISRRNLRLRINSSQQQDFLPSNALTVGTVAGSSSTSASRQAPGLLPGGNSLEPEEDSNSQFQSLLDHVPAMRRNLQSSRWTRSSSSRAGSSSTSAIEGNGASPEESSTGIVLRNRLEHPILRAPSRWRGHPSRWRGSVQSPIDLNVSGGSNGISGNDASSSRGGSAAGSHQGSRHNWFPDGNSPHYPRSLSGLVHRSLLSSSGPDSGGQNVNISPPHSHTSDSDQEMPSEGQERHLSHSRSAMLLDRHVDGASGLSRSLRTLAAASEGRSRIITEIHDVLDLMRRGEGFRFEDLMILDQSVFFGMGDHHDRHRDMRLDVDNMSYEELLALEERIGNVNTGVSEETISSHLKQSKYTVSETTESQEPEPCCICQDEYTTGDELGELDCGHGFHAECIKQWLVCKNLCPICKTTAMCSKDKA</sequence>
<feature type="region of interest" description="Disordered" evidence="10">
    <location>
        <begin position="422"/>
        <end position="538"/>
    </location>
</feature>
<evidence type="ECO:0000313" key="13">
    <source>
        <dbReference type="Proteomes" id="UP000077755"/>
    </source>
</evidence>
<feature type="region of interest" description="Disordered" evidence="10">
    <location>
        <begin position="374"/>
        <end position="410"/>
    </location>
</feature>
<keyword evidence="13" id="KW-1185">Reference proteome</keyword>
<dbReference type="InterPro" id="IPR045191">
    <property type="entry name" value="MBR1/2-like"/>
</dbReference>
<evidence type="ECO:0000256" key="10">
    <source>
        <dbReference type="SAM" id="MobiDB-lite"/>
    </source>
</evidence>
<comment type="pathway">
    <text evidence="2">Protein modification; protein ubiquitination.</text>
</comment>
<feature type="compositionally biased region" description="Low complexity" evidence="10">
    <location>
        <begin position="496"/>
        <end position="507"/>
    </location>
</feature>
<evidence type="ECO:0000313" key="12">
    <source>
        <dbReference type="EMBL" id="WOG90703.1"/>
    </source>
</evidence>
<feature type="region of interest" description="Disordered" evidence="10">
    <location>
        <begin position="247"/>
        <end position="272"/>
    </location>
</feature>
<keyword evidence="4" id="KW-0808">Transferase</keyword>
<evidence type="ECO:0000256" key="7">
    <source>
        <dbReference type="ARBA" id="ARBA00022786"/>
    </source>
</evidence>
<feature type="compositionally biased region" description="Low complexity" evidence="10">
    <location>
        <begin position="444"/>
        <end position="470"/>
    </location>
</feature>
<evidence type="ECO:0000256" key="6">
    <source>
        <dbReference type="ARBA" id="ARBA00022771"/>
    </source>
</evidence>
<dbReference type="GO" id="GO:0061630">
    <property type="term" value="F:ubiquitin protein ligase activity"/>
    <property type="evidence" value="ECO:0007669"/>
    <property type="project" value="UniProtKB-EC"/>
</dbReference>
<dbReference type="PANTHER" id="PTHR22937">
    <property type="entry name" value="E3 UBIQUITIN-PROTEIN LIGASE RNF165"/>
    <property type="match status" value="1"/>
</dbReference>
<keyword evidence="5" id="KW-0479">Metal-binding</keyword>
<keyword evidence="8" id="KW-0862">Zinc</keyword>
<dbReference type="SMART" id="SM00184">
    <property type="entry name" value="RING"/>
    <property type="match status" value="1"/>
</dbReference>
<evidence type="ECO:0000256" key="2">
    <source>
        <dbReference type="ARBA" id="ARBA00004906"/>
    </source>
</evidence>
<feature type="compositionally biased region" description="Polar residues" evidence="10">
    <location>
        <begin position="173"/>
        <end position="186"/>
    </location>
</feature>
<dbReference type="KEGG" id="dcr:108214803"/>
<dbReference type="InterPro" id="IPR013083">
    <property type="entry name" value="Znf_RING/FYVE/PHD"/>
</dbReference>
<comment type="catalytic activity">
    <reaction evidence="1">
        <text>S-ubiquitinyl-[E2 ubiquitin-conjugating enzyme]-L-cysteine + [acceptor protein]-L-lysine = [E2 ubiquitin-conjugating enzyme]-L-cysteine + N(6)-ubiquitinyl-[acceptor protein]-L-lysine.</text>
        <dbReference type="EC" id="2.3.2.27"/>
    </reaction>
</comment>
<feature type="compositionally biased region" description="Low complexity" evidence="10">
    <location>
        <begin position="327"/>
        <end position="337"/>
    </location>
</feature>
<gene>
    <name evidence="12" type="ORF">DCAR_0309947</name>
</gene>
<dbReference type="EMBL" id="CP093345">
    <property type="protein sequence ID" value="WOG90703.1"/>
    <property type="molecule type" value="Genomic_DNA"/>
</dbReference>
<feature type="compositionally biased region" description="Polar residues" evidence="10">
    <location>
        <begin position="508"/>
        <end position="517"/>
    </location>
</feature>
<feature type="region of interest" description="Disordered" evidence="10">
    <location>
        <begin position="173"/>
        <end position="207"/>
    </location>
</feature>
<dbReference type="GO" id="GO:0010228">
    <property type="term" value="P:vegetative to reproductive phase transition of meristem"/>
    <property type="evidence" value="ECO:0007669"/>
    <property type="project" value="UniProtKB-ARBA"/>
</dbReference>
<dbReference type="Gene3D" id="3.30.40.10">
    <property type="entry name" value="Zinc/RING finger domain, C3HC4 (zinc finger)"/>
    <property type="match status" value="1"/>
</dbReference>
<dbReference type="PROSITE" id="PS50089">
    <property type="entry name" value="ZF_RING_2"/>
    <property type="match status" value="1"/>
</dbReference>
<dbReference type="PANTHER" id="PTHR22937:SF224">
    <property type="entry name" value="E3 UBIQUITIN-PROTEIN LIGASE MBR1-RELATED"/>
    <property type="match status" value="1"/>
</dbReference>
<dbReference type="Proteomes" id="UP000077755">
    <property type="component" value="Chromosome 3"/>
</dbReference>
<dbReference type="Pfam" id="PF13639">
    <property type="entry name" value="zf-RING_2"/>
    <property type="match status" value="1"/>
</dbReference>
<protein>
    <recommendedName>
        <fullName evidence="3">RING-type E3 ubiquitin transferase</fullName>
        <ecNumber evidence="3">2.3.2.27</ecNumber>
    </recommendedName>
</protein>
<dbReference type="SUPFAM" id="SSF57850">
    <property type="entry name" value="RING/U-box"/>
    <property type="match status" value="1"/>
</dbReference>
<dbReference type="AlphaFoldDB" id="A0AAF1APU1"/>
<organism evidence="12 13">
    <name type="scientific">Daucus carota subsp. sativus</name>
    <name type="common">Carrot</name>
    <dbReference type="NCBI Taxonomy" id="79200"/>
    <lineage>
        <taxon>Eukaryota</taxon>
        <taxon>Viridiplantae</taxon>
        <taxon>Streptophyta</taxon>
        <taxon>Embryophyta</taxon>
        <taxon>Tracheophyta</taxon>
        <taxon>Spermatophyta</taxon>
        <taxon>Magnoliopsida</taxon>
        <taxon>eudicotyledons</taxon>
        <taxon>Gunneridae</taxon>
        <taxon>Pentapetalae</taxon>
        <taxon>asterids</taxon>
        <taxon>campanulids</taxon>
        <taxon>Apiales</taxon>
        <taxon>Apiaceae</taxon>
        <taxon>Apioideae</taxon>
        <taxon>Scandiceae</taxon>
        <taxon>Daucinae</taxon>
        <taxon>Daucus</taxon>
        <taxon>Daucus sect. Daucus</taxon>
    </lineage>
</organism>
<evidence type="ECO:0000256" key="9">
    <source>
        <dbReference type="PROSITE-ProRule" id="PRU00175"/>
    </source>
</evidence>
<dbReference type="FunFam" id="3.30.40.10:FF:000309">
    <property type="entry name" value="E3 ubiquitin-protein ligase MBR2"/>
    <property type="match status" value="1"/>
</dbReference>
<feature type="compositionally biased region" description="Low complexity" evidence="10">
    <location>
        <begin position="376"/>
        <end position="394"/>
    </location>
</feature>
<feature type="compositionally biased region" description="Polar residues" evidence="10">
    <location>
        <begin position="249"/>
        <end position="272"/>
    </location>
</feature>
<keyword evidence="7" id="KW-0833">Ubl conjugation pathway</keyword>
<dbReference type="InterPro" id="IPR001841">
    <property type="entry name" value="Znf_RING"/>
</dbReference>
<proteinExistence type="predicted"/>
<reference evidence="12" key="2">
    <citation type="submission" date="2022-03" db="EMBL/GenBank/DDBJ databases">
        <title>Draft title - Genomic analysis of global carrot germplasm unveils the trajectory of domestication and the origin of high carotenoid orange carrot.</title>
        <authorList>
            <person name="Iorizzo M."/>
            <person name="Ellison S."/>
            <person name="Senalik D."/>
            <person name="Macko-Podgorni A."/>
            <person name="Grzebelus D."/>
            <person name="Bostan H."/>
            <person name="Rolling W."/>
            <person name="Curaba J."/>
            <person name="Simon P."/>
        </authorList>
    </citation>
    <scope>NUCLEOTIDE SEQUENCE</scope>
    <source>
        <tissue evidence="12">Leaf</tissue>
    </source>
</reference>
<dbReference type="GO" id="GO:0043161">
    <property type="term" value="P:proteasome-mediated ubiquitin-dependent protein catabolic process"/>
    <property type="evidence" value="ECO:0007669"/>
    <property type="project" value="UniProtKB-ARBA"/>
</dbReference>